<dbReference type="KEGG" id="hcz:G9Q37_17890"/>
<dbReference type="PANTHER" id="PTHR33931">
    <property type="entry name" value="HOLIN-LIKE PROTEIN CIDA-RELATED"/>
    <property type="match status" value="1"/>
</dbReference>
<evidence type="ECO:0000256" key="4">
    <source>
        <dbReference type="ARBA" id="ARBA00022989"/>
    </source>
</evidence>
<feature type="transmembrane region" description="Helical" evidence="6">
    <location>
        <begin position="30"/>
        <end position="50"/>
    </location>
</feature>
<organism evidence="7 8">
    <name type="scientific">Hydrogenophaga crocea</name>
    <dbReference type="NCBI Taxonomy" id="2716225"/>
    <lineage>
        <taxon>Bacteria</taxon>
        <taxon>Pseudomonadati</taxon>
        <taxon>Pseudomonadota</taxon>
        <taxon>Betaproteobacteria</taxon>
        <taxon>Burkholderiales</taxon>
        <taxon>Comamonadaceae</taxon>
        <taxon>Hydrogenophaga</taxon>
    </lineage>
</organism>
<proteinExistence type="predicted"/>
<protein>
    <submittedName>
        <fullName evidence="7">CidA/LrgA family protein</fullName>
    </submittedName>
</protein>
<dbReference type="AlphaFoldDB" id="A0A6G8ILC1"/>
<evidence type="ECO:0000256" key="3">
    <source>
        <dbReference type="ARBA" id="ARBA00022692"/>
    </source>
</evidence>
<dbReference type="Proteomes" id="UP000503162">
    <property type="component" value="Chromosome"/>
</dbReference>
<dbReference type="GO" id="GO:0005886">
    <property type="term" value="C:plasma membrane"/>
    <property type="evidence" value="ECO:0007669"/>
    <property type="project" value="UniProtKB-SubCell"/>
</dbReference>
<evidence type="ECO:0000313" key="8">
    <source>
        <dbReference type="Proteomes" id="UP000503162"/>
    </source>
</evidence>
<evidence type="ECO:0000313" key="7">
    <source>
        <dbReference type="EMBL" id="QIM53893.1"/>
    </source>
</evidence>
<feature type="transmembrane region" description="Helical" evidence="6">
    <location>
        <begin position="83"/>
        <end position="109"/>
    </location>
</feature>
<dbReference type="RefSeq" id="WP_166229340.1">
    <property type="nucleotide sequence ID" value="NZ_CP049989.1"/>
</dbReference>
<evidence type="ECO:0000256" key="2">
    <source>
        <dbReference type="ARBA" id="ARBA00022475"/>
    </source>
</evidence>
<gene>
    <name evidence="7" type="ORF">G9Q37_17890</name>
</gene>
<evidence type="ECO:0000256" key="6">
    <source>
        <dbReference type="SAM" id="Phobius"/>
    </source>
</evidence>
<keyword evidence="4 6" id="KW-1133">Transmembrane helix</keyword>
<evidence type="ECO:0000256" key="5">
    <source>
        <dbReference type="ARBA" id="ARBA00023136"/>
    </source>
</evidence>
<keyword evidence="8" id="KW-1185">Reference proteome</keyword>
<evidence type="ECO:0000256" key="1">
    <source>
        <dbReference type="ARBA" id="ARBA00004651"/>
    </source>
</evidence>
<dbReference type="EMBL" id="CP049989">
    <property type="protein sequence ID" value="QIM53893.1"/>
    <property type="molecule type" value="Genomic_DNA"/>
</dbReference>
<keyword evidence="5 6" id="KW-0472">Membrane</keyword>
<comment type="subcellular location">
    <subcellularLocation>
        <location evidence="1">Cell membrane</location>
        <topology evidence="1">Multi-pass membrane protein</topology>
    </subcellularLocation>
</comment>
<sequence length="122" mass="12693">MIPALATLLVFQLLGEVAVRLTGAPVPGPVVGLALLLLALLLRPSALEAIKPTTQGLLQHLSLLFVPAGVGVMQHLQRLGDEALALGVALVVSTLLGLLATAFTLLALMHWQARREGPRDGG</sequence>
<dbReference type="InterPro" id="IPR005538">
    <property type="entry name" value="LrgA/CidA"/>
</dbReference>
<accession>A0A6G8ILC1</accession>
<keyword evidence="3 6" id="KW-0812">Transmembrane</keyword>
<keyword evidence="2" id="KW-1003">Cell membrane</keyword>
<dbReference type="PANTHER" id="PTHR33931:SF2">
    <property type="entry name" value="HOLIN-LIKE PROTEIN CIDA"/>
    <property type="match status" value="1"/>
</dbReference>
<name>A0A6G8ILC1_9BURK</name>
<feature type="transmembrane region" description="Helical" evidence="6">
    <location>
        <begin position="57"/>
        <end position="77"/>
    </location>
</feature>
<dbReference type="Pfam" id="PF03788">
    <property type="entry name" value="LrgA"/>
    <property type="match status" value="1"/>
</dbReference>
<reference evidence="7 8" key="1">
    <citation type="submission" date="2020-03" db="EMBL/GenBank/DDBJ databases">
        <title>Hydrogenophaga sp. nov. isolated from cyanobacterial mat.</title>
        <authorList>
            <person name="Thorat V."/>
            <person name="Kirdat K."/>
            <person name="Tiwarekar B."/>
            <person name="Costa E.D."/>
            <person name="Yadav A."/>
        </authorList>
    </citation>
    <scope>NUCLEOTIDE SEQUENCE [LARGE SCALE GENOMIC DNA]</scope>
    <source>
        <strain evidence="7 8">BA0156</strain>
    </source>
</reference>